<dbReference type="OrthoDB" id="3023772at2759"/>
<evidence type="ECO:0000313" key="3">
    <source>
        <dbReference type="Proteomes" id="UP000308652"/>
    </source>
</evidence>
<organism evidence="2 3">
    <name type="scientific">Crucibulum laeve</name>
    <dbReference type="NCBI Taxonomy" id="68775"/>
    <lineage>
        <taxon>Eukaryota</taxon>
        <taxon>Fungi</taxon>
        <taxon>Dikarya</taxon>
        <taxon>Basidiomycota</taxon>
        <taxon>Agaricomycotina</taxon>
        <taxon>Agaricomycetes</taxon>
        <taxon>Agaricomycetidae</taxon>
        <taxon>Agaricales</taxon>
        <taxon>Agaricineae</taxon>
        <taxon>Nidulariaceae</taxon>
        <taxon>Crucibulum</taxon>
    </lineage>
</organism>
<feature type="region of interest" description="Disordered" evidence="1">
    <location>
        <begin position="1"/>
        <end position="31"/>
    </location>
</feature>
<dbReference type="Proteomes" id="UP000308652">
    <property type="component" value="Unassembled WGS sequence"/>
</dbReference>
<keyword evidence="3" id="KW-1185">Reference proteome</keyword>
<protein>
    <submittedName>
        <fullName evidence="2">Uncharacterized protein</fullName>
    </submittedName>
</protein>
<reference evidence="2 3" key="1">
    <citation type="journal article" date="2019" name="Nat. Ecol. Evol.">
        <title>Megaphylogeny resolves global patterns of mushroom evolution.</title>
        <authorList>
            <person name="Varga T."/>
            <person name="Krizsan K."/>
            <person name="Foldi C."/>
            <person name="Dima B."/>
            <person name="Sanchez-Garcia M."/>
            <person name="Sanchez-Ramirez S."/>
            <person name="Szollosi G.J."/>
            <person name="Szarkandi J.G."/>
            <person name="Papp V."/>
            <person name="Albert L."/>
            <person name="Andreopoulos W."/>
            <person name="Angelini C."/>
            <person name="Antonin V."/>
            <person name="Barry K.W."/>
            <person name="Bougher N.L."/>
            <person name="Buchanan P."/>
            <person name="Buyck B."/>
            <person name="Bense V."/>
            <person name="Catcheside P."/>
            <person name="Chovatia M."/>
            <person name="Cooper J."/>
            <person name="Damon W."/>
            <person name="Desjardin D."/>
            <person name="Finy P."/>
            <person name="Geml J."/>
            <person name="Haridas S."/>
            <person name="Hughes K."/>
            <person name="Justo A."/>
            <person name="Karasinski D."/>
            <person name="Kautmanova I."/>
            <person name="Kiss B."/>
            <person name="Kocsube S."/>
            <person name="Kotiranta H."/>
            <person name="LaButti K.M."/>
            <person name="Lechner B.E."/>
            <person name="Liimatainen K."/>
            <person name="Lipzen A."/>
            <person name="Lukacs Z."/>
            <person name="Mihaltcheva S."/>
            <person name="Morgado L.N."/>
            <person name="Niskanen T."/>
            <person name="Noordeloos M.E."/>
            <person name="Ohm R.A."/>
            <person name="Ortiz-Santana B."/>
            <person name="Ovrebo C."/>
            <person name="Racz N."/>
            <person name="Riley R."/>
            <person name="Savchenko A."/>
            <person name="Shiryaev A."/>
            <person name="Soop K."/>
            <person name="Spirin V."/>
            <person name="Szebenyi C."/>
            <person name="Tomsovsky M."/>
            <person name="Tulloss R.E."/>
            <person name="Uehling J."/>
            <person name="Grigoriev I.V."/>
            <person name="Vagvolgyi C."/>
            <person name="Papp T."/>
            <person name="Martin F.M."/>
            <person name="Miettinen O."/>
            <person name="Hibbett D.S."/>
            <person name="Nagy L.G."/>
        </authorList>
    </citation>
    <scope>NUCLEOTIDE SEQUENCE [LARGE SCALE GENOMIC DNA]</scope>
    <source>
        <strain evidence="2 3">CBS 166.37</strain>
    </source>
</reference>
<name>A0A5C3LRX0_9AGAR</name>
<evidence type="ECO:0000313" key="2">
    <source>
        <dbReference type="EMBL" id="TFK35522.1"/>
    </source>
</evidence>
<accession>A0A5C3LRX0</accession>
<evidence type="ECO:0000256" key="1">
    <source>
        <dbReference type="SAM" id="MobiDB-lite"/>
    </source>
</evidence>
<gene>
    <name evidence="2" type="ORF">BDQ12DRAFT_655655</name>
</gene>
<sequence length="228" mass="25401">MASHSQYISPHQLVEQSHAEDSYLSQTSRKQRDFGALAPGRPHRLAQIVPPTPSAILDGSYHRYLNSSEEQDLVIYFPRKPEYTGAPSIPSINFSVNGKPGPYISDICKGKVSIDGGYDQVFAYHGWRQSSYMIDWPGIKLGMNYLPVVDDKGRPVNRAQFAAVLAVAIKGLILNTQKGAALPLGPQIMDANSEGWSIYKVNYRDVRLIGVNYYKKVWIPVLAVDAEY</sequence>
<dbReference type="EMBL" id="ML213621">
    <property type="protein sequence ID" value="TFK35522.1"/>
    <property type="molecule type" value="Genomic_DNA"/>
</dbReference>
<proteinExistence type="predicted"/>
<dbReference type="AlphaFoldDB" id="A0A5C3LRX0"/>